<dbReference type="GO" id="GO:0003677">
    <property type="term" value="F:DNA binding"/>
    <property type="evidence" value="ECO:0007669"/>
    <property type="project" value="UniProtKB-KW"/>
</dbReference>
<keyword evidence="2" id="KW-0804">Transcription</keyword>
<feature type="domain" description="HTH deoR-type" evidence="3">
    <location>
        <begin position="3"/>
        <end position="58"/>
    </location>
</feature>
<dbReference type="OrthoDB" id="9815009at2"/>
<sequence length="313" mass="35597">MNRFDRVASILIVLQSRRVTTAGELAQRFGVSLRTIYRDLGTLEQAGIPLCAEPGKGYSLVEGYHLPPVMFTPDEAATLLLAEKMVTRLSDVSSVAGFASVFDKIRAVLPAPTRDMVAHLDATVEVYPRPTNGLETPPCHLTPIRQALARHETLMLSYDAFYNHQPPQQREVEPIGLCYYSMHWHLIAWCQLRNDYRDFRLDRIVSLNNTNRPALLQRQMSLKDYFLSLTQKGELRPVRLTVTSRTAIAMESAAQYYGFIESVPEGDQVSMLFVTADEGWMARWLMMFLDGITHIDSQTVKDEMDRLMACRCF</sequence>
<comment type="caution">
    <text evidence="4">The sequence shown here is derived from an EMBL/GenBank/DDBJ whole genome shotgun (WGS) entry which is preliminary data.</text>
</comment>
<dbReference type="Pfam" id="PF13280">
    <property type="entry name" value="WYL"/>
    <property type="match status" value="1"/>
</dbReference>
<proteinExistence type="predicted"/>
<evidence type="ECO:0000313" key="5">
    <source>
        <dbReference type="Proteomes" id="UP000249239"/>
    </source>
</evidence>
<dbReference type="EMBL" id="QKZK01000005">
    <property type="protein sequence ID" value="PZX19285.1"/>
    <property type="molecule type" value="Genomic_DNA"/>
</dbReference>
<dbReference type="InterPro" id="IPR028349">
    <property type="entry name" value="PafC-like"/>
</dbReference>
<dbReference type="PROSITE" id="PS52050">
    <property type="entry name" value="WYL"/>
    <property type="match status" value="1"/>
</dbReference>
<dbReference type="PANTHER" id="PTHR34580:SF1">
    <property type="entry name" value="PROTEIN PAFC"/>
    <property type="match status" value="1"/>
</dbReference>
<dbReference type="InterPro" id="IPR013196">
    <property type="entry name" value="HTH_11"/>
</dbReference>
<name>A0A2W7NFX2_9BACT</name>
<keyword evidence="5" id="KW-1185">Reference proteome</keyword>
<evidence type="ECO:0000256" key="2">
    <source>
        <dbReference type="ARBA" id="ARBA00023163"/>
    </source>
</evidence>
<keyword evidence="1" id="KW-0805">Transcription regulation</keyword>
<keyword evidence="4" id="KW-0238">DNA-binding</keyword>
<dbReference type="GO" id="GO:0003700">
    <property type="term" value="F:DNA-binding transcription factor activity"/>
    <property type="evidence" value="ECO:0007669"/>
    <property type="project" value="InterPro"/>
</dbReference>
<dbReference type="InterPro" id="IPR051534">
    <property type="entry name" value="CBASS_pafABC_assoc_protein"/>
</dbReference>
<evidence type="ECO:0000313" key="4">
    <source>
        <dbReference type="EMBL" id="PZX19285.1"/>
    </source>
</evidence>
<dbReference type="Proteomes" id="UP000249239">
    <property type="component" value="Unassembled WGS sequence"/>
</dbReference>
<dbReference type="Gene3D" id="1.10.10.10">
    <property type="entry name" value="Winged helix-like DNA-binding domain superfamily/Winged helix DNA-binding domain"/>
    <property type="match status" value="1"/>
</dbReference>
<dbReference type="Pfam" id="PF08279">
    <property type="entry name" value="HTH_11"/>
    <property type="match status" value="1"/>
</dbReference>
<dbReference type="PANTHER" id="PTHR34580">
    <property type="match status" value="1"/>
</dbReference>
<organism evidence="4 5">
    <name type="scientific">Breznakibacter xylanolyticus</name>
    <dbReference type="NCBI Taxonomy" id="990"/>
    <lineage>
        <taxon>Bacteria</taxon>
        <taxon>Pseudomonadati</taxon>
        <taxon>Bacteroidota</taxon>
        <taxon>Bacteroidia</taxon>
        <taxon>Marinilabiliales</taxon>
        <taxon>Marinilabiliaceae</taxon>
        <taxon>Breznakibacter</taxon>
    </lineage>
</organism>
<dbReference type="InterPro" id="IPR001034">
    <property type="entry name" value="DeoR_HTH"/>
</dbReference>
<dbReference type="PROSITE" id="PS51000">
    <property type="entry name" value="HTH_DEOR_2"/>
    <property type="match status" value="1"/>
</dbReference>
<dbReference type="InterPro" id="IPR026881">
    <property type="entry name" value="WYL_dom"/>
</dbReference>
<evidence type="ECO:0000259" key="3">
    <source>
        <dbReference type="PROSITE" id="PS51000"/>
    </source>
</evidence>
<dbReference type="PIRSF" id="PIRSF016838">
    <property type="entry name" value="PafC"/>
    <property type="match status" value="1"/>
</dbReference>
<accession>A0A2W7NFX2</accession>
<protein>
    <submittedName>
        <fullName evidence="4">Putative DNA-binding transcriptional regulator YafY</fullName>
    </submittedName>
</protein>
<gene>
    <name evidence="4" type="ORF">LX69_00954</name>
</gene>
<dbReference type="InterPro" id="IPR036388">
    <property type="entry name" value="WH-like_DNA-bd_sf"/>
</dbReference>
<dbReference type="RefSeq" id="WP_111444663.1">
    <property type="nucleotide sequence ID" value="NZ_QKZK01000005.1"/>
</dbReference>
<reference evidence="4 5" key="1">
    <citation type="submission" date="2018-06" db="EMBL/GenBank/DDBJ databases">
        <title>Genomic Encyclopedia of Archaeal and Bacterial Type Strains, Phase II (KMG-II): from individual species to whole genera.</title>
        <authorList>
            <person name="Goeker M."/>
        </authorList>
    </citation>
    <scope>NUCLEOTIDE SEQUENCE [LARGE SCALE GENOMIC DNA]</scope>
    <source>
        <strain evidence="4 5">DSM 6779</strain>
    </source>
</reference>
<dbReference type="AlphaFoldDB" id="A0A2W7NFX2"/>
<dbReference type="SUPFAM" id="SSF46785">
    <property type="entry name" value="Winged helix' DNA-binding domain"/>
    <property type="match status" value="1"/>
</dbReference>
<evidence type="ECO:0000256" key="1">
    <source>
        <dbReference type="ARBA" id="ARBA00023015"/>
    </source>
</evidence>
<dbReference type="InterPro" id="IPR036390">
    <property type="entry name" value="WH_DNA-bd_sf"/>
</dbReference>